<evidence type="ECO:0000256" key="1">
    <source>
        <dbReference type="ARBA" id="ARBA00008007"/>
    </source>
</evidence>
<keyword evidence="3" id="KW-1185">Reference proteome</keyword>
<dbReference type="InterPro" id="IPR029057">
    <property type="entry name" value="PRTase-like"/>
</dbReference>
<evidence type="ECO:0000313" key="3">
    <source>
        <dbReference type="Proteomes" id="UP000253495"/>
    </source>
</evidence>
<organism evidence="2 3">
    <name type="scientific">Halopolyspora algeriensis</name>
    <dbReference type="NCBI Taxonomy" id="1500506"/>
    <lineage>
        <taxon>Bacteria</taxon>
        <taxon>Bacillati</taxon>
        <taxon>Actinomycetota</taxon>
        <taxon>Actinomycetes</taxon>
        <taxon>Actinomycetes incertae sedis</taxon>
        <taxon>Halopolyspora</taxon>
    </lineage>
</organism>
<dbReference type="PANTHER" id="PTHR47505">
    <property type="entry name" value="DNA UTILIZATION PROTEIN YHGH"/>
    <property type="match status" value="1"/>
</dbReference>
<evidence type="ECO:0000313" key="2">
    <source>
        <dbReference type="EMBL" id="RCW39220.1"/>
    </source>
</evidence>
<comment type="caution">
    <text evidence="2">The sequence shown here is derived from an EMBL/GenBank/DDBJ whole genome shotgun (WGS) entry which is preliminary data.</text>
</comment>
<dbReference type="InterPro" id="IPR051910">
    <property type="entry name" value="ComF/GntX_DNA_util-trans"/>
</dbReference>
<accession>A0A368VG16</accession>
<name>A0A368VG16_9ACTN</name>
<dbReference type="Gene3D" id="3.40.50.2020">
    <property type="match status" value="1"/>
</dbReference>
<dbReference type="Proteomes" id="UP000253495">
    <property type="component" value="Unassembled WGS sequence"/>
</dbReference>
<sequence length="102" mass="10294">MARVGRRTVSALVEAGQAAALADCLALGRGTRDSVGLGPAERVRNLSGRVLLRTGRLPPPYAPVVLIDDVITTGATAVSCVRALESAGVQVSAVLALTATAS</sequence>
<dbReference type="InterPro" id="IPR000836">
    <property type="entry name" value="PRTase_dom"/>
</dbReference>
<evidence type="ECO:0008006" key="4">
    <source>
        <dbReference type="Google" id="ProtNLM"/>
    </source>
</evidence>
<protein>
    <recommendedName>
        <fullName evidence="4">Phosphoribosyl transferase-like protein</fullName>
    </recommendedName>
</protein>
<dbReference type="CDD" id="cd06223">
    <property type="entry name" value="PRTases_typeI"/>
    <property type="match status" value="1"/>
</dbReference>
<dbReference type="EMBL" id="QPJC01000017">
    <property type="protein sequence ID" value="RCW39220.1"/>
    <property type="molecule type" value="Genomic_DNA"/>
</dbReference>
<dbReference type="AlphaFoldDB" id="A0A368VG16"/>
<reference evidence="2 3" key="1">
    <citation type="submission" date="2018-07" db="EMBL/GenBank/DDBJ databases">
        <title>Genomic Encyclopedia of Type Strains, Phase III (KMG-III): the genomes of soil and plant-associated and newly described type strains.</title>
        <authorList>
            <person name="Whitman W."/>
        </authorList>
    </citation>
    <scope>NUCLEOTIDE SEQUENCE [LARGE SCALE GENOMIC DNA]</scope>
    <source>
        <strain evidence="2 3">CECT 8575</strain>
    </source>
</reference>
<proteinExistence type="inferred from homology"/>
<gene>
    <name evidence="2" type="ORF">DFQ14_11756</name>
</gene>
<comment type="similarity">
    <text evidence="1">Belongs to the ComF/GntX family.</text>
</comment>
<dbReference type="SUPFAM" id="SSF53271">
    <property type="entry name" value="PRTase-like"/>
    <property type="match status" value="1"/>
</dbReference>
<dbReference type="PANTHER" id="PTHR47505:SF1">
    <property type="entry name" value="DNA UTILIZATION PROTEIN YHGH"/>
    <property type="match status" value="1"/>
</dbReference>